<keyword evidence="2" id="KW-1185">Reference proteome</keyword>
<dbReference type="Proteomes" id="UP000054023">
    <property type="component" value="Unassembled WGS sequence"/>
</dbReference>
<comment type="caution">
    <text evidence="1">The sequence shown here is derived from an EMBL/GenBank/DDBJ whole genome shotgun (WGS) entry which is preliminary data.</text>
</comment>
<gene>
    <name evidence="1" type="ORF">AVL63_03935</name>
</gene>
<evidence type="ECO:0008006" key="3">
    <source>
        <dbReference type="Google" id="ProtNLM"/>
    </source>
</evidence>
<dbReference type="RefSeq" id="WP_058888929.1">
    <property type="nucleotide sequence ID" value="NZ_LQBM01000004.1"/>
</dbReference>
<evidence type="ECO:0000313" key="1">
    <source>
        <dbReference type="EMBL" id="KUG57692.1"/>
    </source>
</evidence>
<reference evidence="2" key="1">
    <citation type="submission" date="2015-12" db="EMBL/GenBank/DDBJ databases">
        <authorList>
            <person name="Nair G.R."/>
            <person name="Kaur G."/>
            <person name="Mayilraj S."/>
        </authorList>
    </citation>
    <scope>NUCLEOTIDE SEQUENCE [LARGE SCALE GENOMIC DNA]</scope>
    <source>
        <strain evidence="2">CD08_7</strain>
    </source>
</reference>
<proteinExistence type="predicted"/>
<sequence>MVRMHSTAAIERTTHRGWDQWVTALDDAGAAALPHREIVGIVYDHMPDHMENHGWWAQSVAVAYEQHHALRQPGETRPGEFQASVSKTYPGSMDAAFQAWLDLVAGRQDLGGVAIEGEPGTSATERWRYWRAGLADGSRVAVTISQKSQDKSSVGVGHTKLGSPEEVARWKLIWRELLGEL</sequence>
<dbReference type="AlphaFoldDB" id="A0A0W8ICM3"/>
<dbReference type="OrthoDB" id="3837807at2"/>
<evidence type="ECO:0000313" key="2">
    <source>
        <dbReference type="Proteomes" id="UP000054023"/>
    </source>
</evidence>
<protein>
    <recommendedName>
        <fullName evidence="3">Polyketide cyclase</fullName>
    </recommendedName>
</protein>
<accession>A0A0W8ICM3</accession>
<dbReference type="EMBL" id="LQBM01000004">
    <property type="protein sequence ID" value="KUG57692.1"/>
    <property type="molecule type" value="Genomic_DNA"/>
</dbReference>
<name>A0A0W8ICM3_9MICC</name>
<organism evidence="1 2">
    <name type="scientific">Nesterenkonia jeotgali</name>
    <dbReference type="NCBI Taxonomy" id="317018"/>
    <lineage>
        <taxon>Bacteria</taxon>
        <taxon>Bacillati</taxon>
        <taxon>Actinomycetota</taxon>
        <taxon>Actinomycetes</taxon>
        <taxon>Micrococcales</taxon>
        <taxon>Micrococcaceae</taxon>
        <taxon>Nesterenkonia</taxon>
    </lineage>
</organism>
<dbReference type="STRING" id="317018.AVL63_03935"/>